<dbReference type="OrthoDB" id="2758144at2759"/>
<gene>
    <name evidence="2" type="ORF">DFH94DRAFT_718709</name>
</gene>
<protein>
    <recommendedName>
        <fullName evidence="1">C2H2-type domain-containing protein</fullName>
    </recommendedName>
</protein>
<accession>A0A9P5N3A5</accession>
<dbReference type="InterPro" id="IPR013087">
    <property type="entry name" value="Znf_C2H2_type"/>
</dbReference>
<dbReference type="Gene3D" id="3.30.160.60">
    <property type="entry name" value="Classic Zinc Finger"/>
    <property type="match status" value="1"/>
</dbReference>
<keyword evidence="3" id="KW-1185">Reference proteome</keyword>
<reference evidence="2" key="2">
    <citation type="journal article" date="2020" name="Nat. Commun.">
        <title>Large-scale genome sequencing of mycorrhizal fungi provides insights into the early evolution of symbiotic traits.</title>
        <authorList>
            <person name="Miyauchi S."/>
            <person name="Kiss E."/>
            <person name="Kuo A."/>
            <person name="Drula E."/>
            <person name="Kohler A."/>
            <person name="Sanchez-Garcia M."/>
            <person name="Morin E."/>
            <person name="Andreopoulos B."/>
            <person name="Barry K.W."/>
            <person name="Bonito G."/>
            <person name="Buee M."/>
            <person name="Carver A."/>
            <person name="Chen C."/>
            <person name="Cichocki N."/>
            <person name="Clum A."/>
            <person name="Culley D."/>
            <person name="Crous P.W."/>
            <person name="Fauchery L."/>
            <person name="Girlanda M."/>
            <person name="Hayes R.D."/>
            <person name="Keri Z."/>
            <person name="LaButti K."/>
            <person name="Lipzen A."/>
            <person name="Lombard V."/>
            <person name="Magnuson J."/>
            <person name="Maillard F."/>
            <person name="Murat C."/>
            <person name="Nolan M."/>
            <person name="Ohm R.A."/>
            <person name="Pangilinan J."/>
            <person name="Pereira M.F."/>
            <person name="Perotto S."/>
            <person name="Peter M."/>
            <person name="Pfister S."/>
            <person name="Riley R."/>
            <person name="Sitrit Y."/>
            <person name="Stielow J.B."/>
            <person name="Szollosi G."/>
            <person name="Zifcakova L."/>
            <person name="Stursova M."/>
            <person name="Spatafora J.W."/>
            <person name="Tedersoo L."/>
            <person name="Vaario L.M."/>
            <person name="Yamada A."/>
            <person name="Yan M."/>
            <person name="Wang P."/>
            <person name="Xu J."/>
            <person name="Bruns T."/>
            <person name="Baldrian P."/>
            <person name="Vilgalys R."/>
            <person name="Dunand C."/>
            <person name="Henrissat B."/>
            <person name="Grigoriev I.V."/>
            <person name="Hibbett D."/>
            <person name="Nagy L.G."/>
            <person name="Martin F.M."/>
        </authorList>
    </citation>
    <scope>NUCLEOTIDE SEQUENCE</scope>
    <source>
        <strain evidence="2">Prilba</strain>
    </source>
</reference>
<dbReference type="AlphaFoldDB" id="A0A9P5N3A5"/>
<dbReference type="Proteomes" id="UP000759537">
    <property type="component" value="Unassembled WGS sequence"/>
</dbReference>
<evidence type="ECO:0000259" key="1">
    <source>
        <dbReference type="PROSITE" id="PS00028"/>
    </source>
</evidence>
<feature type="domain" description="C2H2-type" evidence="1">
    <location>
        <begin position="248"/>
        <end position="269"/>
    </location>
</feature>
<dbReference type="PROSITE" id="PS00028">
    <property type="entry name" value="ZINC_FINGER_C2H2_1"/>
    <property type="match status" value="2"/>
</dbReference>
<dbReference type="EMBL" id="WHVB01000003">
    <property type="protein sequence ID" value="KAF8485157.1"/>
    <property type="molecule type" value="Genomic_DNA"/>
</dbReference>
<comment type="caution">
    <text evidence="2">The sequence shown here is derived from an EMBL/GenBank/DDBJ whole genome shotgun (WGS) entry which is preliminary data.</text>
</comment>
<feature type="domain" description="C2H2-type" evidence="1">
    <location>
        <begin position="219"/>
        <end position="242"/>
    </location>
</feature>
<evidence type="ECO:0000313" key="3">
    <source>
        <dbReference type="Proteomes" id="UP000759537"/>
    </source>
</evidence>
<reference evidence="2" key="1">
    <citation type="submission" date="2019-10" db="EMBL/GenBank/DDBJ databases">
        <authorList>
            <consortium name="DOE Joint Genome Institute"/>
            <person name="Kuo A."/>
            <person name="Miyauchi S."/>
            <person name="Kiss E."/>
            <person name="Drula E."/>
            <person name="Kohler A."/>
            <person name="Sanchez-Garcia M."/>
            <person name="Andreopoulos B."/>
            <person name="Barry K.W."/>
            <person name="Bonito G."/>
            <person name="Buee M."/>
            <person name="Carver A."/>
            <person name="Chen C."/>
            <person name="Cichocki N."/>
            <person name="Clum A."/>
            <person name="Culley D."/>
            <person name="Crous P.W."/>
            <person name="Fauchery L."/>
            <person name="Girlanda M."/>
            <person name="Hayes R."/>
            <person name="Keri Z."/>
            <person name="LaButti K."/>
            <person name="Lipzen A."/>
            <person name="Lombard V."/>
            <person name="Magnuson J."/>
            <person name="Maillard F."/>
            <person name="Morin E."/>
            <person name="Murat C."/>
            <person name="Nolan M."/>
            <person name="Ohm R."/>
            <person name="Pangilinan J."/>
            <person name="Pereira M."/>
            <person name="Perotto S."/>
            <person name="Peter M."/>
            <person name="Riley R."/>
            <person name="Sitrit Y."/>
            <person name="Stielow B."/>
            <person name="Szollosi G."/>
            <person name="Zifcakova L."/>
            <person name="Stursova M."/>
            <person name="Spatafora J.W."/>
            <person name="Tedersoo L."/>
            <person name="Vaario L.-M."/>
            <person name="Yamada A."/>
            <person name="Yan M."/>
            <person name="Wang P."/>
            <person name="Xu J."/>
            <person name="Bruns T."/>
            <person name="Baldrian P."/>
            <person name="Vilgalys R."/>
            <person name="Henrissat B."/>
            <person name="Grigoriev I.V."/>
            <person name="Hibbett D."/>
            <person name="Nagy L.G."/>
            <person name="Martin F.M."/>
        </authorList>
    </citation>
    <scope>NUCLEOTIDE SEQUENCE</scope>
    <source>
        <strain evidence="2">Prilba</strain>
    </source>
</reference>
<evidence type="ECO:0000313" key="2">
    <source>
        <dbReference type="EMBL" id="KAF8485157.1"/>
    </source>
</evidence>
<name>A0A9P5N3A5_9AGAM</name>
<proteinExistence type="predicted"/>
<organism evidence="2 3">
    <name type="scientific">Russula ochroleuca</name>
    <dbReference type="NCBI Taxonomy" id="152965"/>
    <lineage>
        <taxon>Eukaryota</taxon>
        <taxon>Fungi</taxon>
        <taxon>Dikarya</taxon>
        <taxon>Basidiomycota</taxon>
        <taxon>Agaricomycotina</taxon>
        <taxon>Agaricomycetes</taxon>
        <taxon>Russulales</taxon>
        <taxon>Russulaceae</taxon>
        <taxon>Russula</taxon>
    </lineage>
</organism>
<dbReference type="SMART" id="SM00355">
    <property type="entry name" value="ZnF_C2H2"/>
    <property type="match status" value="2"/>
</dbReference>
<sequence>MEGRDVRYLNPPQASSEPYTTVKCSISFGERTDAPAIGYSESQLRDPLSDNYFHLLRFQAAHYNFLLRPDWEPWCWPLAVGQMVLSPGQILEAGSRMTLAPDMSDGNLGDNTRAFGEDQIRASGSSRPGRRITDQEDFLQGTNSPFNHWNGNDVQLHNPDLAAFHGRSSHVSPQQLEYMPDTHPFKYHPGQRVEATESGGLEIAQDSKNNVMSSKEWPCHYDGCDSIYGRHQEVKRHIREKHAILPKCIICGNTWTRPEKIRKHLLSKHRRHFTEEERQEICHLRGLNDTIDFLKKWEITRL</sequence>